<gene>
    <name evidence="5 8" type="primary">truB</name>
    <name evidence="8" type="ORF">OIN60_12010</name>
</gene>
<protein>
    <recommendedName>
        <fullName evidence="5">tRNA pseudouridine synthase B</fullName>
        <ecNumber evidence="5">5.4.99.25</ecNumber>
    </recommendedName>
    <alternativeName>
        <fullName evidence="5">tRNA pseudouridine(55) synthase</fullName>
        <shortName evidence="5">Psi55 synthase</shortName>
    </alternativeName>
    <alternativeName>
        <fullName evidence="5">tRNA pseudouridylate synthase</fullName>
    </alternativeName>
    <alternativeName>
        <fullName evidence="5">tRNA-uridine isomerase</fullName>
    </alternativeName>
</protein>
<feature type="active site" description="Nucleophile" evidence="5">
    <location>
        <position position="42"/>
    </location>
</feature>
<dbReference type="PANTHER" id="PTHR13767:SF2">
    <property type="entry name" value="PSEUDOURIDYLATE SYNTHASE TRUB1"/>
    <property type="match status" value="1"/>
</dbReference>
<feature type="domain" description="tRNA pseudouridylate synthase B C-terminal" evidence="7">
    <location>
        <begin position="180"/>
        <end position="238"/>
    </location>
</feature>
<evidence type="ECO:0000256" key="5">
    <source>
        <dbReference type="HAMAP-Rule" id="MF_01080"/>
    </source>
</evidence>
<feature type="domain" description="Pseudouridine synthase II N-terminal" evidence="6">
    <location>
        <begin position="27"/>
        <end position="179"/>
    </location>
</feature>
<organism evidence="8 9">
    <name type="scientific">Paenibacillus zeirhizosphaerae</name>
    <dbReference type="NCBI Taxonomy" id="2987519"/>
    <lineage>
        <taxon>Bacteria</taxon>
        <taxon>Bacillati</taxon>
        <taxon>Bacillota</taxon>
        <taxon>Bacilli</taxon>
        <taxon>Bacillales</taxon>
        <taxon>Paenibacillaceae</taxon>
        <taxon>Paenibacillus</taxon>
    </lineage>
</organism>
<reference evidence="8 9" key="1">
    <citation type="submission" date="2022-10" db="EMBL/GenBank/DDBJ databases">
        <title>Paenibacillus description and whole genome data of maize root bacterial community.</title>
        <authorList>
            <person name="Marton D."/>
            <person name="Farkas M."/>
            <person name="Cserhati M."/>
        </authorList>
    </citation>
    <scope>NUCLEOTIDE SEQUENCE [LARGE SCALE GENOMIC DNA]</scope>
    <source>
        <strain evidence="8 9">P96</strain>
    </source>
</reference>
<dbReference type="Pfam" id="PF01509">
    <property type="entry name" value="TruB_N"/>
    <property type="match status" value="1"/>
</dbReference>
<dbReference type="Pfam" id="PF16198">
    <property type="entry name" value="TruB_C_2"/>
    <property type="match status" value="1"/>
</dbReference>
<dbReference type="EMBL" id="JAPCKK010000016">
    <property type="protein sequence ID" value="MDP4097495.1"/>
    <property type="molecule type" value="Genomic_DNA"/>
</dbReference>
<comment type="similarity">
    <text evidence="2 5">Belongs to the pseudouridine synthase TruB family. Type 1 subfamily.</text>
</comment>
<evidence type="ECO:0000259" key="7">
    <source>
        <dbReference type="Pfam" id="PF16198"/>
    </source>
</evidence>
<keyword evidence="3 5" id="KW-0819">tRNA processing</keyword>
<dbReference type="RefSeq" id="WP_305755095.1">
    <property type="nucleotide sequence ID" value="NZ_JAPCKK010000016.1"/>
</dbReference>
<evidence type="ECO:0000313" key="9">
    <source>
        <dbReference type="Proteomes" id="UP001241848"/>
    </source>
</evidence>
<accession>A0ABT9FS39</accession>
<dbReference type="InterPro" id="IPR020103">
    <property type="entry name" value="PsdUridine_synth_cat_dom_sf"/>
</dbReference>
<dbReference type="InterPro" id="IPR032819">
    <property type="entry name" value="TruB_C"/>
</dbReference>
<dbReference type="InterPro" id="IPR014780">
    <property type="entry name" value="tRNA_psdUridine_synth_TruB"/>
</dbReference>
<proteinExistence type="inferred from homology"/>
<dbReference type="HAMAP" id="MF_01080">
    <property type="entry name" value="TruB_bact"/>
    <property type="match status" value="1"/>
</dbReference>
<dbReference type="GO" id="GO:0160148">
    <property type="term" value="F:tRNA pseudouridine(55) synthase activity"/>
    <property type="evidence" value="ECO:0007669"/>
    <property type="project" value="UniProtKB-EC"/>
</dbReference>
<dbReference type="PANTHER" id="PTHR13767">
    <property type="entry name" value="TRNA-PSEUDOURIDINE SYNTHASE"/>
    <property type="match status" value="1"/>
</dbReference>
<comment type="caution">
    <text evidence="8">The sequence shown here is derived from an EMBL/GenBank/DDBJ whole genome shotgun (WGS) entry which is preliminary data.</text>
</comment>
<name>A0ABT9FS39_9BACL</name>
<sequence>MKKTWEGILPVYKPAGFTSHDVVAKTRRLLGMKRIGHTGTLDPQVTGVLPLCLGRATRVVEYLQERPKEYHATLRLGISTDTEDMTGKVVEEADAQAVTEEEAVAVLQHFTGVISQVPPMYSAVKVEGKRLYELAREGKTVERKSREVTIYELEINGFSKTGTYTDVSFRVLCSKGTYIRTLCVDIGRELGYPSTMVRLERTMSAGITADRCLTFEEIERHVADASLGEYLISVDQAVSFMPAHTVVNERTAAALQGQRLSPQAVVPLVDHNLPIRLYREDGQFLGIFGREPESHAVAAIKVFLPEQE</sequence>
<keyword evidence="4 5" id="KW-0413">Isomerase</keyword>
<keyword evidence="9" id="KW-1185">Reference proteome</keyword>
<dbReference type="Gene3D" id="3.30.2350.10">
    <property type="entry name" value="Pseudouridine synthase"/>
    <property type="match status" value="1"/>
</dbReference>
<dbReference type="SUPFAM" id="SSF55120">
    <property type="entry name" value="Pseudouridine synthase"/>
    <property type="match status" value="1"/>
</dbReference>
<dbReference type="EC" id="5.4.99.25" evidence="5"/>
<evidence type="ECO:0000256" key="4">
    <source>
        <dbReference type="ARBA" id="ARBA00023235"/>
    </source>
</evidence>
<dbReference type="Proteomes" id="UP001241848">
    <property type="component" value="Unassembled WGS sequence"/>
</dbReference>
<dbReference type="NCBIfam" id="TIGR00431">
    <property type="entry name" value="TruB"/>
    <property type="match status" value="1"/>
</dbReference>
<evidence type="ECO:0000256" key="1">
    <source>
        <dbReference type="ARBA" id="ARBA00000385"/>
    </source>
</evidence>
<evidence type="ECO:0000256" key="2">
    <source>
        <dbReference type="ARBA" id="ARBA00005642"/>
    </source>
</evidence>
<dbReference type="CDD" id="cd02573">
    <property type="entry name" value="PseudoU_synth_EcTruB"/>
    <property type="match status" value="1"/>
</dbReference>
<comment type="catalytic activity">
    <reaction evidence="1 5">
        <text>uridine(55) in tRNA = pseudouridine(55) in tRNA</text>
        <dbReference type="Rhea" id="RHEA:42532"/>
        <dbReference type="Rhea" id="RHEA-COMP:10101"/>
        <dbReference type="Rhea" id="RHEA-COMP:10102"/>
        <dbReference type="ChEBI" id="CHEBI:65314"/>
        <dbReference type="ChEBI" id="CHEBI:65315"/>
        <dbReference type="EC" id="5.4.99.25"/>
    </reaction>
</comment>
<evidence type="ECO:0000259" key="6">
    <source>
        <dbReference type="Pfam" id="PF01509"/>
    </source>
</evidence>
<comment type="function">
    <text evidence="5">Responsible for synthesis of pseudouridine from uracil-55 in the psi GC loop of transfer RNAs.</text>
</comment>
<evidence type="ECO:0000313" key="8">
    <source>
        <dbReference type="EMBL" id="MDP4097495.1"/>
    </source>
</evidence>
<dbReference type="InterPro" id="IPR002501">
    <property type="entry name" value="PsdUridine_synth_N"/>
</dbReference>
<evidence type="ECO:0000256" key="3">
    <source>
        <dbReference type="ARBA" id="ARBA00022694"/>
    </source>
</evidence>